<keyword evidence="1" id="KW-0812">Transmembrane</keyword>
<evidence type="ECO:0000256" key="1">
    <source>
        <dbReference type="SAM" id="Phobius"/>
    </source>
</evidence>
<dbReference type="STRING" id="1385369.N825_31990"/>
<evidence type="ECO:0000313" key="2">
    <source>
        <dbReference type="EMBL" id="EWY35977.1"/>
    </source>
</evidence>
<keyword evidence="1" id="KW-0472">Membrane</keyword>
<accession>W9GU65</accession>
<feature type="transmembrane region" description="Helical" evidence="1">
    <location>
        <begin position="46"/>
        <end position="68"/>
    </location>
</feature>
<dbReference type="GO" id="GO:0042925">
    <property type="term" value="F:benzoate transmembrane transporter activity"/>
    <property type="evidence" value="ECO:0007669"/>
    <property type="project" value="InterPro"/>
</dbReference>
<keyword evidence="3" id="KW-1185">Reference proteome</keyword>
<organism evidence="2 3">
    <name type="scientific">Skermanella stibiiresistens SB22</name>
    <dbReference type="NCBI Taxonomy" id="1385369"/>
    <lineage>
        <taxon>Bacteria</taxon>
        <taxon>Pseudomonadati</taxon>
        <taxon>Pseudomonadota</taxon>
        <taxon>Alphaproteobacteria</taxon>
        <taxon>Rhodospirillales</taxon>
        <taxon>Azospirillaceae</taxon>
        <taxon>Skermanella</taxon>
    </lineage>
</organism>
<dbReference type="GO" id="GO:0016020">
    <property type="term" value="C:membrane"/>
    <property type="evidence" value="ECO:0007669"/>
    <property type="project" value="InterPro"/>
</dbReference>
<dbReference type="EMBL" id="AVFL01000058">
    <property type="protein sequence ID" value="EWY35977.1"/>
    <property type="molecule type" value="Genomic_DNA"/>
</dbReference>
<name>W9GU65_9PROT</name>
<comment type="caution">
    <text evidence="2">The sequence shown here is derived from an EMBL/GenBank/DDBJ whole genome shotgun (WGS) entry which is preliminary data.</text>
</comment>
<dbReference type="AlphaFoldDB" id="W9GU65"/>
<gene>
    <name evidence="2" type="ORF">N825_31990</name>
</gene>
<dbReference type="Proteomes" id="UP000019486">
    <property type="component" value="Unassembled WGS sequence"/>
</dbReference>
<keyword evidence="1" id="KW-1133">Transmembrane helix</keyword>
<sequence length="71" mass="7459">MQKAVAEIGKAVSHQTRSAANVTAEVREEDHREASIITFLSTASGIISLGLGSVLWGVVMGGFAYLVLNKA</sequence>
<evidence type="ECO:0000313" key="3">
    <source>
        <dbReference type="Proteomes" id="UP000019486"/>
    </source>
</evidence>
<dbReference type="RefSeq" id="WP_198039051.1">
    <property type="nucleotide sequence ID" value="NZ_AVFL01000058.1"/>
</dbReference>
<protein>
    <submittedName>
        <fullName evidence="2">Uncharacterized protein</fullName>
    </submittedName>
</protein>
<dbReference type="Pfam" id="PF03594">
    <property type="entry name" value="BenE"/>
    <property type="match status" value="1"/>
</dbReference>
<dbReference type="InterPro" id="IPR004711">
    <property type="entry name" value="Benzoate_Transporter"/>
</dbReference>
<dbReference type="PATRIC" id="fig|1385369.3.peg.6986"/>
<proteinExistence type="predicted"/>
<reference evidence="2 3" key="1">
    <citation type="submission" date="2013-08" db="EMBL/GenBank/DDBJ databases">
        <title>The genome sequence of Skermanella stibiiresistens.</title>
        <authorList>
            <person name="Zhu W."/>
            <person name="Wang G."/>
        </authorList>
    </citation>
    <scope>NUCLEOTIDE SEQUENCE [LARGE SCALE GENOMIC DNA]</scope>
    <source>
        <strain evidence="2 3">SB22</strain>
    </source>
</reference>